<dbReference type="EMBL" id="RXIL01000030">
    <property type="protein sequence ID" value="RZN72262.1"/>
    <property type="molecule type" value="Genomic_DNA"/>
</dbReference>
<proteinExistence type="predicted"/>
<evidence type="ECO:0000313" key="1">
    <source>
        <dbReference type="EMBL" id="RZN72262.1"/>
    </source>
</evidence>
<dbReference type="AlphaFoldDB" id="A0A520KY81"/>
<organism evidence="1 2">
    <name type="scientific">Candidatus Methanolliviera hydrocarbonicum</name>
    <dbReference type="NCBI Taxonomy" id="2491085"/>
    <lineage>
        <taxon>Archaea</taxon>
        <taxon>Methanobacteriati</taxon>
        <taxon>Methanobacteriota</taxon>
        <taxon>Candidatus Methanoliparia</taxon>
        <taxon>Candidatus Methanoliparales</taxon>
        <taxon>Candidatus Methanollivieraceae</taxon>
        <taxon>Candidatus Methanolliviera</taxon>
    </lineage>
</organism>
<evidence type="ECO:0000313" key="2">
    <source>
        <dbReference type="Proteomes" id="UP000320766"/>
    </source>
</evidence>
<sequence>MRKIFALVIMGVLLAVMTISQAQTVNWKTYNDPQGRFSIKYPSNWKEEYEVSDGKGEVEFDAPNDIDCEVVVQKRSLGWKIRKDVTFREEDETERIVIIYGEKYELRFEFEAPSEYFEYANKTYFKPMIESAKVK</sequence>
<reference evidence="1 2" key="1">
    <citation type="journal article" date="2019" name="Nat. Microbiol.">
        <title>Wide diversity of methane and short-chain alkane metabolisms in uncultured archaea.</title>
        <authorList>
            <person name="Borrel G."/>
            <person name="Adam P.S."/>
            <person name="McKay L.J."/>
            <person name="Chen L.X."/>
            <person name="Sierra-Garcia I.N."/>
            <person name="Sieber C.M."/>
            <person name="Letourneur Q."/>
            <person name="Ghozlane A."/>
            <person name="Andersen G.L."/>
            <person name="Li W.J."/>
            <person name="Hallam S.J."/>
            <person name="Muyzer G."/>
            <person name="de Oliveira V.M."/>
            <person name="Inskeep W.P."/>
            <person name="Banfield J.F."/>
            <person name="Gribaldo S."/>
        </authorList>
    </citation>
    <scope>NUCLEOTIDE SEQUENCE [LARGE SCALE GENOMIC DNA]</scope>
    <source>
        <strain evidence="1">NM1b</strain>
    </source>
</reference>
<protein>
    <recommendedName>
        <fullName evidence="3">PsbP C-terminal domain-containing protein</fullName>
    </recommendedName>
</protein>
<name>A0A520KY81_9EURY</name>
<dbReference type="Proteomes" id="UP000320766">
    <property type="component" value="Unassembled WGS sequence"/>
</dbReference>
<comment type="caution">
    <text evidence="1">The sequence shown here is derived from an EMBL/GenBank/DDBJ whole genome shotgun (WGS) entry which is preliminary data.</text>
</comment>
<dbReference type="Gene3D" id="3.40.1000.10">
    <property type="entry name" value="Mog1/PsbP, alpha/beta/alpha sandwich"/>
    <property type="match status" value="1"/>
</dbReference>
<gene>
    <name evidence="1" type="ORF">EF807_01655</name>
</gene>
<evidence type="ECO:0008006" key="3">
    <source>
        <dbReference type="Google" id="ProtNLM"/>
    </source>
</evidence>
<accession>A0A520KY81</accession>